<evidence type="ECO:0000256" key="8">
    <source>
        <dbReference type="ARBA" id="ARBA00022982"/>
    </source>
</evidence>
<evidence type="ECO:0000256" key="14">
    <source>
        <dbReference type="ARBA" id="ARBA00031884"/>
    </source>
</evidence>
<feature type="transmembrane region" description="Helical" evidence="18">
    <location>
        <begin position="96"/>
        <end position="114"/>
    </location>
</feature>
<evidence type="ECO:0000256" key="15">
    <source>
        <dbReference type="ARBA" id="ARBA00032189"/>
    </source>
</evidence>
<proteinExistence type="inferred from homology"/>
<comment type="subunit">
    <text evidence="3">Heterooctamer of two A chains, two B chains, two C chains and two D chains.</text>
</comment>
<comment type="similarity">
    <text evidence="2 17">Belongs to the cytochrome c oxidase subunit 3 family.</text>
</comment>
<keyword evidence="7 17" id="KW-0812">Transmembrane</keyword>
<feature type="transmembrane region" description="Helical" evidence="18">
    <location>
        <begin position="134"/>
        <end position="161"/>
    </location>
</feature>
<dbReference type="PANTHER" id="PTHR11403">
    <property type="entry name" value="CYTOCHROME C OXIDASE SUBUNIT III"/>
    <property type="match status" value="1"/>
</dbReference>
<evidence type="ECO:0000256" key="4">
    <source>
        <dbReference type="ARBA" id="ARBA00014687"/>
    </source>
</evidence>
<evidence type="ECO:0000256" key="9">
    <source>
        <dbReference type="ARBA" id="ARBA00022989"/>
    </source>
</evidence>
<dbReference type="InterPro" id="IPR014206">
    <property type="entry name" value="Cyt_c_ubiqinol_oxidase_su3"/>
</dbReference>
<dbReference type="InterPro" id="IPR024791">
    <property type="entry name" value="Cyt_c/ubiquinol_Oxase_su3"/>
</dbReference>
<dbReference type="InterPro" id="IPR033946">
    <property type="entry name" value="Ubiquinol_oxase_su3_dom"/>
</dbReference>
<evidence type="ECO:0000313" key="20">
    <source>
        <dbReference type="EMBL" id="QAX82275.1"/>
    </source>
</evidence>
<feature type="transmembrane region" description="Helical" evidence="18">
    <location>
        <begin position="28"/>
        <end position="49"/>
    </location>
</feature>
<evidence type="ECO:0000256" key="2">
    <source>
        <dbReference type="ARBA" id="ARBA00010581"/>
    </source>
</evidence>
<evidence type="ECO:0000256" key="16">
    <source>
        <dbReference type="ARBA" id="ARBA00032717"/>
    </source>
</evidence>
<keyword evidence="21" id="KW-1185">Reference proteome</keyword>
<gene>
    <name evidence="20" type="primary">cyoC</name>
    <name evidence="20" type="ORF">C3B55_00976</name>
</gene>
<comment type="subcellular location">
    <subcellularLocation>
        <location evidence="1 17">Cell membrane</location>
        <topology evidence="1 17">Multi-pass membrane protein</topology>
    </subcellularLocation>
</comment>
<name>A0ABX5RB84_9PSED</name>
<dbReference type="CDD" id="cd02863">
    <property type="entry name" value="Ubiquinol_oxidase_III"/>
    <property type="match status" value="1"/>
</dbReference>
<keyword evidence="9 18" id="KW-1133">Transmembrane helix</keyword>
<evidence type="ECO:0000256" key="11">
    <source>
        <dbReference type="ARBA" id="ARBA00023136"/>
    </source>
</evidence>
<feature type="domain" description="Heme-copper oxidase subunit III family profile" evidence="19">
    <location>
        <begin position="1"/>
        <end position="202"/>
    </location>
</feature>
<evidence type="ECO:0000256" key="1">
    <source>
        <dbReference type="ARBA" id="ARBA00004651"/>
    </source>
</evidence>
<feature type="transmembrane region" description="Helical" evidence="18">
    <location>
        <begin position="69"/>
        <end position="89"/>
    </location>
</feature>
<keyword evidence="6" id="KW-1003">Cell membrane</keyword>
<dbReference type="InterPro" id="IPR013833">
    <property type="entry name" value="Cyt_c_oxidase_su3_a-hlx"/>
</dbReference>
<evidence type="ECO:0000256" key="6">
    <source>
        <dbReference type="ARBA" id="ARBA00022475"/>
    </source>
</evidence>
<dbReference type="InterPro" id="IPR035973">
    <property type="entry name" value="Cyt_c_oxidase_su3-like_sf"/>
</dbReference>
<evidence type="ECO:0000256" key="7">
    <source>
        <dbReference type="ARBA" id="ARBA00022692"/>
    </source>
</evidence>
<comment type="function">
    <text evidence="12">Cytochrome bo(3) ubiquinol terminal oxidase is the component of the aerobic respiratory chain of E.coli that predominates when cells are grown at high aeration. Has proton pump activity across the membrane in addition to electron transfer, pumping 2 protons/electron.</text>
</comment>
<keyword evidence="10" id="KW-0560">Oxidoreductase</keyword>
<keyword evidence="8" id="KW-0249">Electron transport</keyword>
<sequence>MSSLVTKFSNTYAGSHHRDHGSTTIFGFWLYLMTDCILFASIFAVYAVLVNNIADGPSGRDIFELPYVLGETAMLLFSSIIYGLAMLAFDRGNKKSVLGWLALTFLLGLGFITMEIKEFYLLISEGYGPHCSGFLSAFFTLLGTHGLHITAGLLWMAVMIYQVNKHGLTNTNNTRLSCLSLFWHFLDVIWICIFTIVYLMGAM</sequence>
<dbReference type="InterPro" id="IPR000298">
    <property type="entry name" value="Cyt_c_oxidase-like_su3"/>
</dbReference>
<dbReference type="PROSITE" id="PS50253">
    <property type="entry name" value="COX3"/>
    <property type="match status" value="1"/>
</dbReference>
<evidence type="ECO:0000256" key="12">
    <source>
        <dbReference type="ARBA" id="ARBA00025694"/>
    </source>
</evidence>
<dbReference type="Pfam" id="PF00510">
    <property type="entry name" value="COX3"/>
    <property type="match status" value="1"/>
</dbReference>
<dbReference type="Gene3D" id="1.20.120.80">
    <property type="entry name" value="Cytochrome c oxidase, subunit III, four-helix bundle"/>
    <property type="match status" value="1"/>
</dbReference>
<keyword evidence="11 18" id="KW-0472">Membrane</keyword>
<dbReference type="SUPFAM" id="SSF81452">
    <property type="entry name" value="Cytochrome c oxidase subunit III-like"/>
    <property type="match status" value="1"/>
</dbReference>
<evidence type="ECO:0000256" key="17">
    <source>
        <dbReference type="RuleBase" id="RU003376"/>
    </source>
</evidence>
<organism evidence="20 21">
    <name type="scientific">Candidatus Pseudomonas adelgestsugas</name>
    <dbReference type="NCBI Taxonomy" id="1302376"/>
    <lineage>
        <taxon>Bacteria</taxon>
        <taxon>Pseudomonadati</taxon>
        <taxon>Pseudomonadota</taxon>
        <taxon>Gammaproteobacteria</taxon>
        <taxon>Pseudomonadales</taxon>
        <taxon>Pseudomonadaceae</taxon>
        <taxon>Pseudomonas</taxon>
    </lineage>
</organism>
<accession>A0ABX5RB84</accession>
<keyword evidence="5" id="KW-0813">Transport</keyword>
<evidence type="ECO:0000313" key="21">
    <source>
        <dbReference type="Proteomes" id="UP000288953"/>
    </source>
</evidence>
<reference evidence="20 21" key="1">
    <citation type="journal article" date="2018" name="Genome Biol. Evol.">
        <title>Partnering With a Pest: Genomes of Hemlock Woolly Adelgid Symbionts Reveal Atypical Nutritional Provisioning Patterns in Dual-Obligate Bacteria.</title>
        <authorList>
            <person name="Weglarz K.M."/>
            <person name="Havill N.P."/>
            <person name="Burke G.R."/>
            <person name="von Dohlen C.D."/>
        </authorList>
    </citation>
    <scope>NUCLEOTIDE SEQUENCE [LARGE SCALE GENOMIC DNA]</scope>
    <source>
        <strain evidence="20 21">HWA_ENA</strain>
    </source>
</reference>
<evidence type="ECO:0000256" key="3">
    <source>
        <dbReference type="ARBA" id="ARBA00011700"/>
    </source>
</evidence>
<dbReference type="RefSeq" id="WP_129211771.1">
    <property type="nucleotide sequence ID" value="NZ_CP026512.1"/>
</dbReference>
<evidence type="ECO:0000259" key="19">
    <source>
        <dbReference type="PROSITE" id="PS50253"/>
    </source>
</evidence>
<dbReference type="NCBIfam" id="TIGR02842">
    <property type="entry name" value="CyoC"/>
    <property type="match status" value="1"/>
</dbReference>
<dbReference type="Proteomes" id="UP000288953">
    <property type="component" value="Chromosome"/>
</dbReference>
<evidence type="ECO:0000256" key="5">
    <source>
        <dbReference type="ARBA" id="ARBA00022448"/>
    </source>
</evidence>
<evidence type="ECO:0000256" key="18">
    <source>
        <dbReference type="SAM" id="Phobius"/>
    </source>
</evidence>
<protein>
    <recommendedName>
        <fullName evidence="4">Cytochrome bo(3) ubiquinol oxidase subunit 3</fullName>
    </recommendedName>
    <alternativeName>
        <fullName evidence="15">Cytochrome o ubiquinol oxidase subunit 3</fullName>
    </alternativeName>
    <alternativeName>
        <fullName evidence="13">Oxidase bo(3) subunit 3</fullName>
    </alternativeName>
    <alternativeName>
        <fullName evidence="16">Ubiquinol oxidase polypeptide III</fullName>
    </alternativeName>
    <alternativeName>
        <fullName evidence="14">Ubiquinol oxidase subunit 3</fullName>
    </alternativeName>
</protein>
<dbReference type="PANTHER" id="PTHR11403:SF2">
    <property type="entry name" value="CYTOCHROME BO(3) UBIQUINOL OXIDASE SUBUNIT 3"/>
    <property type="match status" value="1"/>
</dbReference>
<evidence type="ECO:0000256" key="10">
    <source>
        <dbReference type="ARBA" id="ARBA00023002"/>
    </source>
</evidence>
<dbReference type="EMBL" id="CP026512">
    <property type="protein sequence ID" value="QAX82275.1"/>
    <property type="molecule type" value="Genomic_DNA"/>
</dbReference>
<feature type="transmembrane region" description="Helical" evidence="18">
    <location>
        <begin position="181"/>
        <end position="201"/>
    </location>
</feature>
<evidence type="ECO:0000256" key="13">
    <source>
        <dbReference type="ARBA" id="ARBA00030072"/>
    </source>
</evidence>